<dbReference type="SUPFAM" id="SSF53474">
    <property type="entry name" value="alpha/beta-Hydrolases"/>
    <property type="match status" value="1"/>
</dbReference>
<dbReference type="PANTHER" id="PTHR43056">
    <property type="entry name" value="PEPTIDASE S9 PROLYL OLIGOPEPTIDASE"/>
    <property type="match status" value="1"/>
</dbReference>
<evidence type="ECO:0000313" key="2">
    <source>
        <dbReference type="EMBL" id="WTW24939.1"/>
    </source>
</evidence>
<feature type="domain" description="Peptidase S9 prolyl oligopeptidase catalytic" evidence="1">
    <location>
        <begin position="451"/>
        <end position="653"/>
    </location>
</feature>
<dbReference type="Proteomes" id="UP001621512">
    <property type="component" value="Chromosome"/>
</dbReference>
<dbReference type="InterPro" id="IPR001375">
    <property type="entry name" value="Peptidase_S9_cat"/>
</dbReference>
<sequence>MAAATVRTAPYGTWTSPITAAEVAAAGTRVEWVGFVGEHVWWTELRPQEGGRSALVGRAPDGTVADLLGAGWSVRSRVIEYGGRPWLALGTDASAGFVFTHGGDQRVYRCVPGADPVPLSPEPELPAGFRYADFARVGEEVWCLRETLLDPAGTEVRRALVALPLDGRAAGDPGAVRVLGAGHHLMTGPKVSPDGRQVAWIGWNHPDMPWETTDLMCAPVRPDGTLGPARRIAGGPGVSVGQVEWAPDRPGVLYALSDPDGWWNLHEIGPEGDSRSLCPRAEEFGEPLWRIGARWFLPADDGRLFVVHGTSERRLAVLHPDGSLVDVPSPYTEWAQLATDGRRVAGTAAGPQLQSSVVLVDFGSLEDSYASEGPRLEKLRGAGPGHEASRNADWLPYGSHEVFRNEGGEDVHAFVHLPHNPGFTAPEGELPPFLVQAHGGPTTRSHLVVNREVAYFTSRGIGVVDVQYGGSTGFGRPYRERLRGNWGVVDVQDCAAVARGLVARGLADPERIGIRGGSAGGWTAAASLAAEPSLYRVAGIYYPLLDPEEWRDRGTHDFESRYLENLLGPWPQAAERYARVSPLRRADRVRAPFVIMQGLDDTVTPPVQAERFLERLGGAVPHAYLTFEGEQHGFRRAETVVACLHAELSVYGQVFGFEPPGVPRRELSA</sequence>
<evidence type="ECO:0000313" key="3">
    <source>
        <dbReference type="Proteomes" id="UP001621512"/>
    </source>
</evidence>
<dbReference type="Pfam" id="PF00326">
    <property type="entry name" value="Peptidase_S9"/>
    <property type="match status" value="1"/>
</dbReference>
<dbReference type="RefSeq" id="WP_405504384.1">
    <property type="nucleotide sequence ID" value="NZ_CP108341.1"/>
</dbReference>
<dbReference type="InterPro" id="IPR050585">
    <property type="entry name" value="Xaa-Pro_dipeptidyl-ppase/CocE"/>
</dbReference>
<organism evidence="2 3">
    <name type="scientific">Streptomyces purpurascens</name>
    <dbReference type="NCBI Taxonomy" id="1924"/>
    <lineage>
        <taxon>Bacteria</taxon>
        <taxon>Bacillati</taxon>
        <taxon>Actinomycetota</taxon>
        <taxon>Actinomycetes</taxon>
        <taxon>Kitasatosporales</taxon>
        <taxon>Streptomycetaceae</taxon>
        <taxon>Streptomyces</taxon>
    </lineage>
</organism>
<dbReference type="EMBL" id="CP108341">
    <property type="protein sequence ID" value="WTW24939.1"/>
    <property type="molecule type" value="Genomic_DNA"/>
</dbReference>
<proteinExistence type="predicted"/>
<evidence type="ECO:0000259" key="1">
    <source>
        <dbReference type="Pfam" id="PF00326"/>
    </source>
</evidence>
<dbReference type="SUPFAM" id="SSF82171">
    <property type="entry name" value="DPP6 N-terminal domain-like"/>
    <property type="match status" value="1"/>
</dbReference>
<dbReference type="InterPro" id="IPR029058">
    <property type="entry name" value="AB_hydrolase_fold"/>
</dbReference>
<reference evidence="2 3" key="1">
    <citation type="submission" date="2022-10" db="EMBL/GenBank/DDBJ databases">
        <title>The complete genomes of actinobacterial strains from the NBC collection.</title>
        <authorList>
            <person name="Joergensen T.S."/>
            <person name="Alvarez Arevalo M."/>
            <person name="Sterndorff E.B."/>
            <person name="Faurdal D."/>
            <person name="Vuksanovic O."/>
            <person name="Mourched A.-S."/>
            <person name="Charusanti P."/>
            <person name="Shaw S."/>
            <person name="Blin K."/>
            <person name="Weber T."/>
        </authorList>
    </citation>
    <scope>NUCLEOTIDE SEQUENCE [LARGE SCALE GENOMIC DNA]</scope>
    <source>
        <strain evidence="2 3">NBC_00017</strain>
    </source>
</reference>
<protein>
    <submittedName>
        <fullName evidence="2">Prolyl oligopeptidase family serine peptidase</fullName>
    </submittedName>
</protein>
<accession>A0ABZ1MAI9</accession>
<gene>
    <name evidence="2" type="ORF">OHU35_02305</name>
</gene>
<dbReference type="Gene3D" id="3.40.50.1820">
    <property type="entry name" value="alpha/beta hydrolase"/>
    <property type="match status" value="1"/>
</dbReference>
<dbReference type="PANTHER" id="PTHR43056:SF5">
    <property type="entry name" value="PEPTIDASE S9 PROLYL OLIGOPEPTIDASE CATALYTIC DOMAIN-CONTAINING PROTEIN"/>
    <property type="match status" value="1"/>
</dbReference>
<keyword evidence="3" id="KW-1185">Reference proteome</keyword>
<name>A0ABZ1MAI9_STREF</name>